<dbReference type="InterPro" id="IPR003593">
    <property type="entry name" value="AAA+_ATPase"/>
</dbReference>
<dbReference type="SUPFAM" id="SSF52540">
    <property type="entry name" value="P-loop containing nucleoside triphosphate hydrolases"/>
    <property type="match status" value="1"/>
</dbReference>
<evidence type="ECO:0000256" key="2">
    <source>
        <dbReference type="ARBA" id="ARBA00022741"/>
    </source>
</evidence>
<accession>F8EYK3</accession>
<dbReference type="CDD" id="cd03219">
    <property type="entry name" value="ABC_Mj1267_LivG_branched"/>
    <property type="match status" value="1"/>
</dbReference>
<dbReference type="STRING" id="744872.Spica_0416"/>
<dbReference type="KEGG" id="scd:Spica_0416"/>
<dbReference type="InterPro" id="IPR027417">
    <property type="entry name" value="P-loop_NTPase"/>
</dbReference>
<dbReference type="Pfam" id="PF12399">
    <property type="entry name" value="BCA_ABC_TP_C"/>
    <property type="match status" value="1"/>
</dbReference>
<dbReference type="PROSITE" id="PS50893">
    <property type="entry name" value="ABC_TRANSPORTER_2"/>
    <property type="match status" value="1"/>
</dbReference>
<dbReference type="GO" id="GO:0015192">
    <property type="term" value="F:L-phenylalanine transmembrane transporter activity"/>
    <property type="evidence" value="ECO:0007669"/>
    <property type="project" value="TreeGrafter"/>
</dbReference>
<dbReference type="EMBL" id="CP002868">
    <property type="protein sequence ID" value="AEJ18580.1"/>
    <property type="molecule type" value="Genomic_DNA"/>
</dbReference>
<dbReference type="RefSeq" id="WP_013967892.1">
    <property type="nucleotide sequence ID" value="NC_015732.1"/>
</dbReference>
<dbReference type="GO" id="GO:1903806">
    <property type="term" value="P:L-isoleucine import across plasma membrane"/>
    <property type="evidence" value="ECO:0007669"/>
    <property type="project" value="TreeGrafter"/>
</dbReference>
<dbReference type="eggNOG" id="COG0411">
    <property type="taxonomic scope" value="Bacteria"/>
</dbReference>
<evidence type="ECO:0000259" key="4">
    <source>
        <dbReference type="PROSITE" id="PS50893"/>
    </source>
</evidence>
<keyword evidence="5" id="KW-0378">Hydrolase</keyword>
<sequence length="266" mass="29579">MNIDGNAILVIENLSMVFGGLRAIDTVSMYIKKGEIAALIGPNGAGKTTIFNCITGVYTPTEGTISISRNGTASGEKLHKIEGLKPNVINQMGLARTFQNIRLFNKMSVLENVMIGRHNSLKAGIVHAILRDSHTKEEEQRVIEESYEILKKLNLHMYVNEMACNLPYGAQRRLEIARALATDPFLLLLDEPVAGMNPQETKELEETINIIRDQEKVTILLIEHDMSLVMNVSERIYVLDYGRLIAEGSPLEIKGNSEVIKAYLGE</sequence>
<dbReference type="SMART" id="SM00382">
    <property type="entry name" value="AAA"/>
    <property type="match status" value="1"/>
</dbReference>
<dbReference type="Proteomes" id="UP000000503">
    <property type="component" value="Chromosome"/>
</dbReference>
<dbReference type="Pfam" id="PF00005">
    <property type="entry name" value="ABC_tran"/>
    <property type="match status" value="1"/>
</dbReference>
<dbReference type="EC" id="3.6.3.25" evidence="5"/>
<dbReference type="InterPro" id="IPR032823">
    <property type="entry name" value="BCA_ABC_TP_C"/>
</dbReference>
<dbReference type="GO" id="GO:0016887">
    <property type="term" value="F:ATP hydrolysis activity"/>
    <property type="evidence" value="ECO:0007669"/>
    <property type="project" value="InterPro"/>
</dbReference>
<dbReference type="AlphaFoldDB" id="F8EYK3"/>
<evidence type="ECO:0000313" key="5">
    <source>
        <dbReference type="EMBL" id="AEJ18580.1"/>
    </source>
</evidence>
<keyword evidence="6" id="KW-1185">Reference proteome</keyword>
<feature type="domain" description="ABC transporter" evidence="4">
    <location>
        <begin position="9"/>
        <end position="266"/>
    </location>
</feature>
<reference evidence="6" key="1">
    <citation type="journal article" date="2013" name="Stand. Genomic Sci.">
        <title>Genome sequence of the thermophilic fresh-water bacterium Spirochaeta caldaria type strain (H1(T)), reclassification of Spirochaeta caldaria, Spirochaeta stenostrepta, and Spirochaeta zuelzerae in the genus Treponema as Treponema caldaria comb. nov., Treponema stenostrepta comb. nov., and Treponema zuelzerae comb. nov., and emendation of the genus Treponema.</title>
        <authorList>
            <person name="Abt B."/>
            <person name="Goker M."/>
            <person name="Scheuner C."/>
            <person name="Han C."/>
            <person name="Lu M."/>
            <person name="Misra M."/>
            <person name="Lapidus A."/>
            <person name="Nolan M."/>
            <person name="Lucas S."/>
            <person name="Hammon N."/>
            <person name="Deshpande S."/>
            <person name="Cheng J.F."/>
            <person name="Tapia R."/>
            <person name="Goodwin L.A."/>
            <person name="Pitluck S."/>
            <person name="Liolios K."/>
            <person name="Pagani I."/>
            <person name="Ivanova N."/>
            <person name="Mavromatis K."/>
            <person name="Mikhailova N."/>
            <person name="Huntemann M."/>
            <person name="Pati A."/>
            <person name="Chen A."/>
            <person name="Palaniappan K."/>
            <person name="Land M."/>
            <person name="Hauser L."/>
            <person name="Jeffries C.D."/>
            <person name="Rohde M."/>
            <person name="Spring S."/>
            <person name="Gronow S."/>
            <person name="Detter J.C."/>
            <person name="Bristow J."/>
            <person name="Eisen J.A."/>
            <person name="Markowitz V."/>
            <person name="Hugenholtz P."/>
            <person name="Kyrpides N.C."/>
            <person name="Woyke T."/>
            <person name="Klenk H.P."/>
        </authorList>
    </citation>
    <scope>NUCLEOTIDE SEQUENCE</scope>
    <source>
        <strain evidence="6">ATCC 51460 / DSM 7334 / H1</strain>
    </source>
</reference>
<gene>
    <name evidence="5" type="ordered locus">Spica_0416</name>
</gene>
<dbReference type="GO" id="GO:0042941">
    <property type="term" value="P:D-alanine transmembrane transport"/>
    <property type="evidence" value="ECO:0007669"/>
    <property type="project" value="TreeGrafter"/>
</dbReference>
<keyword evidence="3" id="KW-0067">ATP-binding</keyword>
<dbReference type="Gene3D" id="3.40.50.300">
    <property type="entry name" value="P-loop containing nucleotide triphosphate hydrolases"/>
    <property type="match status" value="1"/>
</dbReference>
<dbReference type="HOGENOM" id="CLU_000604_1_2_12"/>
<keyword evidence="2" id="KW-0547">Nucleotide-binding</keyword>
<dbReference type="PANTHER" id="PTHR45772:SF7">
    <property type="entry name" value="AMINO ACID ABC TRANSPORTER ATP-BINDING PROTEIN"/>
    <property type="match status" value="1"/>
</dbReference>
<dbReference type="FunFam" id="3.40.50.300:FF:000421">
    <property type="entry name" value="Branched-chain amino acid ABC transporter ATP-binding protein"/>
    <property type="match status" value="1"/>
</dbReference>
<keyword evidence="1" id="KW-0813">Transport</keyword>
<evidence type="ECO:0000256" key="1">
    <source>
        <dbReference type="ARBA" id="ARBA00022448"/>
    </source>
</evidence>
<dbReference type="OrthoDB" id="9805514at2"/>
<dbReference type="GO" id="GO:0015808">
    <property type="term" value="P:L-alanine transport"/>
    <property type="evidence" value="ECO:0007669"/>
    <property type="project" value="TreeGrafter"/>
</dbReference>
<dbReference type="GO" id="GO:0015188">
    <property type="term" value="F:L-isoleucine transmembrane transporter activity"/>
    <property type="evidence" value="ECO:0007669"/>
    <property type="project" value="TreeGrafter"/>
</dbReference>
<proteinExistence type="predicted"/>
<dbReference type="GO" id="GO:0005886">
    <property type="term" value="C:plasma membrane"/>
    <property type="evidence" value="ECO:0007669"/>
    <property type="project" value="TreeGrafter"/>
</dbReference>
<dbReference type="GO" id="GO:0005304">
    <property type="term" value="F:L-valine transmembrane transporter activity"/>
    <property type="evidence" value="ECO:0007669"/>
    <property type="project" value="TreeGrafter"/>
</dbReference>
<evidence type="ECO:0000256" key="3">
    <source>
        <dbReference type="ARBA" id="ARBA00022840"/>
    </source>
</evidence>
<dbReference type="PANTHER" id="PTHR45772">
    <property type="entry name" value="CONSERVED COMPONENT OF ABC TRANSPORTER FOR NATURAL AMINO ACIDS-RELATED"/>
    <property type="match status" value="1"/>
</dbReference>
<protein>
    <submittedName>
        <fullName evidence="5">Sulfate-transporting ATPase</fullName>
        <ecNumber evidence="5">3.6.3.25</ecNumber>
    </submittedName>
</protein>
<dbReference type="InterPro" id="IPR051120">
    <property type="entry name" value="ABC_AA/LPS_Transport"/>
</dbReference>
<dbReference type="GO" id="GO:0005524">
    <property type="term" value="F:ATP binding"/>
    <property type="evidence" value="ECO:0007669"/>
    <property type="project" value="UniProtKB-KW"/>
</dbReference>
<organism evidence="5 6">
    <name type="scientific">Gracilinema caldarium (strain ATCC 51460 / DSM 7334 / H1)</name>
    <name type="common">Treponema caldarium</name>
    <dbReference type="NCBI Taxonomy" id="744872"/>
    <lineage>
        <taxon>Bacteria</taxon>
        <taxon>Pseudomonadati</taxon>
        <taxon>Spirochaetota</taxon>
        <taxon>Spirochaetia</taxon>
        <taxon>Spirochaetales</taxon>
        <taxon>Breznakiellaceae</taxon>
        <taxon>Gracilinema</taxon>
    </lineage>
</organism>
<dbReference type="GO" id="GO:1903805">
    <property type="term" value="P:L-valine import across plasma membrane"/>
    <property type="evidence" value="ECO:0007669"/>
    <property type="project" value="TreeGrafter"/>
</dbReference>
<name>F8EYK3_GRAC1</name>
<dbReference type="InterPro" id="IPR003439">
    <property type="entry name" value="ABC_transporter-like_ATP-bd"/>
</dbReference>
<evidence type="ECO:0000313" key="6">
    <source>
        <dbReference type="Proteomes" id="UP000000503"/>
    </source>
</evidence>